<evidence type="ECO:0000256" key="6">
    <source>
        <dbReference type="ARBA" id="ARBA00022951"/>
    </source>
</evidence>
<dbReference type="Pfam" id="PF12578">
    <property type="entry name" value="3-PAP"/>
    <property type="match status" value="1"/>
</dbReference>
<feature type="domain" description="Myotubularin phosphatase" evidence="9">
    <location>
        <begin position="204"/>
        <end position="641"/>
    </location>
</feature>
<dbReference type="GO" id="GO:0016529">
    <property type="term" value="C:sarcoplasmic reticulum"/>
    <property type="evidence" value="ECO:0007669"/>
    <property type="project" value="UniProtKB-SubCell"/>
</dbReference>
<dbReference type="SUPFAM" id="SSF50729">
    <property type="entry name" value="PH domain-like"/>
    <property type="match status" value="1"/>
</dbReference>
<feature type="compositionally biased region" description="Basic residues" evidence="8">
    <location>
        <begin position="551"/>
        <end position="560"/>
    </location>
</feature>
<dbReference type="Pfam" id="PF06602">
    <property type="entry name" value="Myotub-related"/>
    <property type="match status" value="1"/>
</dbReference>
<dbReference type="AlphaFoldDB" id="A0A8J6KCY5"/>
<gene>
    <name evidence="10" type="ORF">GDO78_007929</name>
</gene>
<dbReference type="InterPro" id="IPR010569">
    <property type="entry name" value="Myotubularin-like_Pase_dom"/>
</dbReference>
<comment type="subcellular location">
    <subcellularLocation>
        <location evidence="1">Cytoplasm</location>
        <location evidence="1">Myofibril</location>
        <location evidence="1">Sarcomere</location>
    </subcellularLocation>
    <subcellularLocation>
        <location evidence="2">Sarcoplasmic reticulum</location>
    </subcellularLocation>
</comment>
<dbReference type="GO" id="GO:0030017">
    <property type="term" value="C:sarcomere"/>
    <property type="evidence" value="ECO:0007669"/>
    <property type="project" value="UniProtKB-SubCell"/>
</dbReference>
<dbReference type="GO" id="GO:0016020">
    <property type="term" value="C:membrane"/>
    <property type="evidence" value="ECO:0007669"/>
    <property type="project" value="TreeGrafter"/>
</dbReference>
<dbReference type="InterPro" id="IPR030564">
    <property type="entry name" value="Myotubularin"/>
</dbReference>
<evidence type="ECO:0000259" key="9">
    <source>
        <dbReference type="PROSITE" id="PS51339"/>
    </source>
</evidence>
<protein>
    <recommendedName>
        <fullName evidence="4">Myotubularin-related protein 12</fullName>
    </recommendedName>
    <alternativeName>
        <fullName evidence="7">Inactive phosphatidylinositol 3-phosphatase 12</fullName>
    </alternativeName>
</protein>
<evidence type="ECO:0000256" key="3">
    <source>
        <dbReference type="ARBA" id="ARBA00007471"/>
    </source>
</evidence>
<feature type="region of interest" description="Disordered" evidence="8">
    <location>
        <begin position="546"/>
        <end position="568"/>
    </location>
</feature>
<keyword evidence="11" id="KW-1185">Reference proteome</keyword>
<comment type="similarity">
    <text evidence="3">Belongs to the protein-tyrosine phosphatase family. Non-receptor class myotubularin subfamily.</text>
</comment>
<evidence type="ECO:0000256" key="8">
    <source>
        <dbReference type="SAM" id="MobiDB-lite"/>
    </source>
</evidence>
<evidence type="ECO:0000256" key="7">
    <source>
        <dbReference type="ARBA" id="ARBA00033343"/>
    </source>
</evidence>
<evidence type="ECO:0000256" key="4">
    <source>
        <dbReference type="ARBA" id="ARBA00018495"/>
    </source>
</evidence>
<evidence type="ECO:0000313" key="10">
    <source>
        <dbReference type="EMBL" id="KAG9488377.1"/>
    </source>
</evidence>
<dbReference type="InterPro" id="IPR029021">
    <property type="entry name" value="Prot-tyrosine_phosphatase-like"/>
</dbReference>
<keyword evidence="5" id="KW-0963">Cytoplasm</keyword>
<sequence length="747" mass="85962">MLGLGSGGAAKSPKQPSFVSYLTPEEIDVKEKAEQAVKVDDVLLLPGEMLLCEANNVFKITQDETSQRGVCGRLICTNFKITFICEEGAEDNAPEFKNKIVGENDITLQCVDQLYAVYDDKKKVLISGAPLKKYPERLVIYCKDFRVFHFCLSYAKEDEVNRIVNGIIHHTLSPKRLKLIFLFSYTESAPYYKATSAKDTTALFEKPKDWRMELDRTKGNLFYKVLSINEAYKVSERLPPYFVVPASLQEESVYKFQGRGIPIWCWSAQHGAALFKMASLPKEVDDSSIQEQRAFLDSVEKTLHKPPYEEVRIEDLSVTLPSLSEIQVAYTRFRQLFLVDNSTDFWDTDSKWFSLLSTSNWLEIIRQCLKKSIEVIEYLENQRINVVLKEDTASDFCCVISSLVQIMMDPHYRTRHGFQSLIQKEWVVGGHSFLDRCNHLRNNDGEAPVFLLFLDCVWQLVHQYPLAFEFSETYLTVLSDSINIPIFSTFFFNSAYQKDAHKRVEDSSGRQSGSLSFYSVWDWSVQFDLKALTLLSNPLYVEKSKQEKSRKGARSKHHRQLSLPLTQSKASSKRGFFKEEPGPFIKSLLGKRISKLISASDEVPNNYRVFYENWHRKPIDFHGLILPHTEGPDICIWAQRHLRWIPEAQVLGGGNVAATQRVLELLDEIQSLKNELKERPTFPYPISKENDVDSRRKKSVRRSSLFPFAQFHVNCIRPSISTTTWRSWEAEDDLVNRDDEDGDLGII</sequence>
<dbReference type="SUPFAM" id="SSF52799">
    <property type="entry name" value="(Phosphotyrosine protein) phosphatases II"/>
    <property type="match status" value="1"/>
</dbReference>
<dbReference type="PANTHER" id="PTHR10807:SF37">
    <property type="entry name" value="MYOTUBULARIN-RELATED PROTEIN 12"/>
    <property type="match status" value="1"/>
</dbReference>
<dbReference type="GO" id="GO:0046856">
    <property type="term" value="P:phosphatidylinositol dephosphorylation"/>
    <property type="evidence" value="ECO:0007669"/>
    <property type="project" value="TreeGrafter"/>
</dbReference>
<proteinExistence type="inferred from homology"/>
<dbReference type="EMBL" id="WNTK01000003">
    <property type="protein sequence ID" value="KAG9488377.1"/>
    <property type="molecule type" value="Genomic_DNA"/>
</dbReference>
<dbReference type="InterPro" id="IPR011993">
    <property type="entry name" value="PH-like_dom_sf"/>
</dbReference>
<organism evidence="10 11">
    <name type="scientific">Eleutherodactylus coqui</name>
    <name type="common">Puerto Rican coqui</name>
    <dbReference type="NCBI Taxonomy" id="57060"/>
    <lineage>
        <taxon>Eukaryota</taxon>
        <taxon>Metazoa</taxon>
        <taxon>Chordata</taxon>
        <taxon>Craniata</taxon>
        <taxon>Vertebrata</taxon>
        <taxon>Euteleostomi</taxon>
        <taxon>Amphibia</taxon>
        <taxon>Batrachia</taxon>
        <taxon>Anura</taxon>
        <taxon>Neobatrachia</taxon>
        <taxon>Hyloidea</taxon>
        <taxon>Eleutherodactylidae</taxon>
        <taxon>Eleutherodactylinae</taxon>
        <taxon>Eleutherodactylus</taxon>
        <taxon>Eleutherodactylus</taxon>
    </lineage>
</organism>
<dbReference type="InterPro" id="IPR022587">
    <property type="entry name" value="MTMR12-like_C"/>
</dbReference>
<evidence type="ECO:0000256" key="2">
    <source>
        <dbReference type="ARBA" id="ARBA00004369"/>
    </source>
</evidence>
<comment type="caution">
    <text evidence="10">The sequence shown here is derived from an EMBL/GenBank/DDBJ whole genome shotgun (WGS) entry which is preliminary data.</text>
</comment>
<dbReference type="Proteomes" id="UP000770717">
    <property type="component" value="Unassembled WGS sequence"/>
</dbReference>
<dbReference type="PANTHER" id="PTHR10807">
    <property type="entry name" value="MYOTUBULARIN-RELATED"/>
    <property type="match status" value="1"/>
</dbReference>
<reference evidence="10" key="1">
    <citation type="thesis" date="2020" institute="ProQuest LLC" country="789 East Eisenhower Parkway, Ann Arbor, MI, USA">
        <title>Comparative Genomics and Chromosome Evolution.</title>
        <authorList>
            <person name="Mudd A.B."/>
        </authorList>
    </citation>
    <scope>NUCLEOTIDE SEQUENCE</scope>
    <source>
        <strain evidence="10">HN-11 Male</strain>
        <tissue evidence="10">Kidney and liver</tissue>
    </source>
</reference>
<evidence type="ECO:0000256" key="1">
    <source>
        <dbReference type="ARBA" id="ARBA00004204"/>
    </source>
</evidence>
<dbReference type="OrthoDB" id="271628at2759"/>
<name>A0A8J6KCY5_ELECQ</name>
<keyword evidence="6" id="KW-0703">Sarcoplasmic reticulum</keyword>
<evidence type="ECO:0000313" key="11">
    <source>
        <dbReference type="Proteomes" id="UP000770717"/>
    </source>
</evidence>
<accession>A0A8J6KCY5</accession>
<evidence type="ECO:0000256" key="5">
    <source>
        <dbReference type="ARBA" id="ARBA00022490"/>
    </source>
</evidence>
<dbReference type="PROSITE" id="PS51339">
    <property type="entry name" value="PPASE_MYOTUBULARIN"/>
    <property type="match status" value="1"/>
</dbReference>
<dbReference type="Gene3D" id="2.30.29.30">
    <property type="entry name" value="Pleckstrin-homology domain (PH domain)/Phosphotyrosine-binding domain (PTB)"/>
    <property type="match status" value="1"/>
</dbReference>